<dbReference type="AlphaFoldDB" id="A0AA40AJT0"/>
<evidence type="ECO:0000256" key="4">
    <source>
        <dbReference type="ARBA" id="ARBA00041575"/>
    </source>
</evidence>
<feature type="region of interest" description="Disordered" evidence="6">
    <location>
        <begin position="423"/>
        <end position="462"/>
    </location>
</feature>
<name>A0AA40AJT0_9PEZI</name>
<dbReference type="CDD" id="cd01767">
    <property type="entry name" value="UBX"/>
    <property type="match status" value="1"/>
</dbReference>
<comment type="subunit">
    <text evidence="3">Directly interacts with VCP. Interacts with UBQLN1. Forms a complex with VCP and UBQLN1.</text>
</comment>
<dbReference type="PANTHER" id="PTHR46424">
    <property type="entry name" value="UBX DOMAIN-CONTAINING PROTEIN 4"/>
    <property type="match status" value="1"/>
</dbReference>
<feature type="compositionally biased region" description="Basic and acidic residues" evidence="6">
    <location>
        <begin position="189"/>
        <end position="214"/>
    </location>
</feature>
<evidence type="ECO:0000313" key="10">
    <source>
        <dbReference type="Proteomes" id="UP001172101"/>
    </source>
</evidence>
<evidence type="ECO:0000256" key="7">
    <source>
        <dbReference type="SAM" id="Phobius"/>
    </source>
</evidence>
<sequence>MSFFQGTLPEGIATAVQEAKSVVCFVTDGQTESQSWEEEFLAVEDIVSLLKDQAVTLRLEAGSQEEGHLIQFYPVPKKPTIVIIKNGELKEYIAAGVSKDDFMKRISQALRPAVAVPVQTEATSVPVQTQAQAQAQASVPAPVSAPASALPRTRPTPGAGSTATSSSQVTPSPANETRAQIQSYQSAQKKNEERKKREEEEAKRIRAEKAKAKADAQATGGGSDPKAKQAELLKRRQREAREERQRILKAIEDDKAARRALQAERQAERNATVEAEKAAPASQTLTSKGRPSEHCSIQVRLFDGSTIRNRFSSAQTLKDVRQWVDNTREDGNTNYTFKVLLTPLPSKKLDVTEEAKSLLALGLTPSSTLILLPVQKFAAAYVGADPQGNVFSRFIAFILAIVSGFFGGVAAFFSTLFSNSGPPTAPDPAAAQGQASDQNRSRVSRLNNRSSGADRRDEQQFYNGNSVSATSFKCSSRLCDFVHDE</sequence>
<dbReference type="GO" id="GO:0005789">
    <property type="term" value="C:endoplasmic reticulum membrane"/>
    <property type="evidence" value="ECO:0007669"/>
    <property type="project" value="UniProtKB-SubCell"/>
</dbReference>
<dbReference type="InterPro" id="IPR036249">
    <property type="entry name" value="Thioredoxin-like_sf"/>
</dbReference>
<evidence type="ECO:0000256" key="2">
    <source>
        <dbReference type="ARBA" id="ARBA00023230"/>
    </source>
</evidence>
<feature type="compositionally biased region" description="Polar residues" evidence="6">
    <location>
        <begin position="168"/>
        <end position="186"/>
    </location>
</feature>
<dbReference type="Proteomes" id="UP001172101">
    <property type="component" value="Unassembled WGS sequence"/>
</dbReference>
<feature type="transmembrane region" description="Helical" evidence="7">
    <location>
        <begin position="394"/>
        <end position="417"/>
    </location>
</feature>
<proteinExistence type="predicted"/>
<feature type="region of interest" description="Disordered" evidence="6">
    <location>
        <begin position="263"/>
        <end position="292"/>
    </location>
</feature>
<comment type="caution">
    <text evidence="9">The sequence shown here is derived from an EMBL/GenBank/DDBJ whole genome shotgun (WGS) entry which is preliminary data.</text>
</comment>
<dbReference type="GO" id="GO:0036503">
    <property type="term" value="P:ERAD pathway"/>
    <property type="evidence" value="ECO:0007669"/>
    <property type="project" value="TreeGrafter"/>
</dbReference>
<dbReference type="GeneID" id="85317408"/>
<dbReference type="EMBL" id="JAUIRO010000004">
    <property type="protein sequence ID" value="KAK0717060.1"/>
    <property type="molecule type" value="Genomic_DNA"/>
</dbReference>
<reference evidence="9" key="1">
    <citation type="submission" date="2023-06" db="EMBL/GenBank/DDBJ databases">
        <title>Genome-scale phylogeny and comparative genomics of the fungal order Sordariales.</title>
        <authorList>
            <consortium name="Lawrence Berkeley National Laboratory"/>
            <person name="Hensen N."/>
            <person name="Bonometti L."/>
            <person name="Westerberg I."/>
            <person name="Brannstrom I.O."/>
            <person name="Guillou S."/>
            <person name="Cros-Aarteil S."/>
            <person name="Calhoun S."/>
            <person name="Haridas S."/>
            <person name="Kuo A."/>
            <person name="Mondo S."/>
            <person name="Pangilinan J."/>
            <person name="Riley R."/>
            <person name="LaButti K."/>
            <person name="Andreopoulos B."/>
            <person name="Lipzen A."/>
            <person name="Chen C."/>
            <person name="Yanf M."/>
            <person name="Daum C."/>
            <person name="Ng V."/>
            <person name="Clum A."/>
            <person name="Steindorff A."/>
            <person name="Ohm R."/>
            <person name="Martin F."/>
            <person name="Silar P."/>
            <person name="Natvig D."/>
            <person name="Lalanne C."/>
            <person name="Gautier V."/>
            <person name="Ament-velasquez S.L."/>
            <person name="Kruys A."/>
            <person name="Hutchinson M.I."/>
            <person name="Powell A.J."/>
            <person name="Barry K."/>
            <person name="Miller A.N."/>
            <person name="Grigoriev I.V."/>
            <person name="Debuchy R."/>
            <person name="Gladieux P."/>
            <person name="Thoren M.H."/>
            <person name="Johannesson H."/>
        </authorList>
    </citation>
    <scope>NUCLEOTIDE SEQUENCE</scope>
    <source>
        <strain evidence="9">SMH2392-1A</strain>
    </source>
</reference>
<feature type="domain" description="UBX" evidence="8">
    <location>
        <begin position="290"/>
        <end position="371"/>
    </location>
</feature>
<feature type="region of interest" description="Disordered" evidence="6">
    <location>
        <begin position="136"/>
        <end position="229"/>
    </location>
</feature>
<evidence type="ECO:0000256" key="3">
    <source>
        <dbReference type="ARBA" id="ARBA00038812"/>
    </source>
</evidence>
<dbReference type="GO" id="GO:0006986">
    <property type="term" value="P:response to unfolded protein"/>
    <property type="evidence" value="ECO:0007669"/>
    <property type="project" value="UniProtKB-KW"/>
</dbReference>
<keyword evidence="7" id="KW-0472">Membrane</keyword>
<organism evidence="9 10">
    <name type="scientific">Lasiosphaeria miniovina</name>
    <dbReference type="NCBI Taxonomy" id="1954250"/>
    <lineage>
        <taxon>Eukaryota</taxon>
        <taxon>Fungi</taxon>
        <taxon>Dikarya</taxon>
        <taxon>Ascomycota</taxon>
        <taxon>Pezizomycotina</taxon>
        <taxon>Sordariomycetes</taxon>
        <taxon>Sordariomycetidae</taxon>
        <taxon>Sordariales</taxon>
        <taxon>Lasiosphaeriaceae</taxon>
        <taxon>Lasiosphaeria</taxon>
    </lineage>
</organism>
<dbReference type="Pfam" id="PF23187">
    <property type="entry name" value="UBX7_N"/>
    <property type="match status" value="1"/>
</dbReference>
<dbReference type="SMART" id="SM00166">
    <property type="entry name" value="UBX"/>
    <property type="match status" value="1"/>
</dbReference>
<gene>
    <name evidence="9" type="ORF">B0T26DRAFT_277714</name>
</gene>
<dbReference type="PANTHER" id="PTHR46424:SF1">
    <property type="entry name" value="UBX DOMAIN-CONTAINING PROTEIN 4"/>
    <property type="match status" value="1"/>
</dbReference>
<dbReference type="InterPro" id="IPR001012">
    <property type="entry name" value="UBX_dom"/>
</dbReference>
<evidence type="ECO:0000256" key="1">
    <source>
        <dbReference type="ARBA" id="ARBA00004406"/>
    </source>
</evidence>
<feature type="compositionally biased region" description="Low complexity" evidence="6">
    <location>
        <begin position="136"/>
        <end position="167"/>
    </location>
</feature>
<evidence type="ECO:0000313" key="9">
    <source>
        <dbReference type="EMBL" id="KAK0717060.1"/>
    </source>
</evidence>
<protein>
    <recommendedName>
        <fullName evidence="4">UBX domain-containing protein 2</fullName>
    </recommendedName>
</protein>
<dbReference type="PROSITE" id="PS50033">
    <property type="entry name" value="UBX"/>
    <property type="match status" value="1"/>
</dbReference>
<evidence type="ECO:0000256" key="6">
    <source>
        <dbReference type="SAM" id="MobiDB-lite"/>
    </source>
</evidence>
<dbReference type="Pfam" id="PF00789">
    <property type="entry name" value="UBX"/>
    <property type="match status" value="1"/>
</dbReference>
<dbReference type="Gene3D" id="3.10.20.90">
    <property type="entry name" value="Phosphatidylinositol 3-kinase Catalytic Subunit, Chain A, domain 1"/>
    <property type="match status" value="1"/>
</dbReference>
<dbReference type="InterPro" id="IPR029071">
    <property type="entry name" value="Ubiquitin-like_domsf"/>
</dbReference>
<dbReference type="RefSeq" id="XP_060295853.1">
    <property type="nucleotide sequence ID" value="XM_060434138.1"/>
</dbReference>
<dbReference type="SUPFAM" id="SSF52833">
    <property type="entry name" value="Thioredoxin-like"/>
    <property type="match status" value="1"/>
</dbReference>
<keyword evidence="2" id="KW-0834">Unfolded protein response</keyword>
<evidence type="ECO:0000259" key="8">
    <source>
        <dbReference type="PROSITE" id="PS50033"/>
    </source>
</evidence>
<evidence type="ECO:0000256" key="5">
    <source>
        <dbReference type="ARBA" id="ARBA00046062"/>
    </source>
</evidence>
<comment type="function">
    <text evidence="5">Involved in endoplasmic reticulum-associated protein degradation (ERAD). Acts as a platform to recruit both UBQLN1 and VCP to the ER during ERAD.</text>
</comment>
<dbReference type="Gene3D" id="3.40.30.10">
    <property type="entry name" value="Glutaredoxin"/>
    <property type="match status" value="1"/>
</dbReference>
<accession>A0AA40AJT0</accession>
<dbReference type="SUPFAM" id="SSF54236">
    <property type="entry name" value="Ubiquitin-like"/>
    <property type="match status" value="1"/>
</dbReference>
<keyword evidence="7" id="KW-0812">Transmembrane</keyword>
<keyword evidence="10" id="KW-1185">Reference proteome</keyword>
<keyword evidence="7" id="KW-1133">Transmembrane helix</keyword>
<comment type="subcellular location">
    <subcellularLocation>
        <location evidence="1">Endoplasmic reticulum membrane</location>
        <topology evidence="1">Peripheral membrane protein</topology>
    </subcellularLocation>
</comment>